<evidence type="ECO:0000256" key="5">
    <source>
        <dbReference type="SAM" id="Phobius"/>
    </source>
</evidence>
<dbReference type="SUPFAM" id="SSF103473">
    <property type="entry name" value="MFS general substrate transporter"/>
    <property type="match status" value="1"/>
</dbReference>
<feature type="transmembrane region" description="Helical" evidence="5">
    <location>
        <begin position="313"/>
        <end position="334"/>
    </location>
</feature>
<dbReference type="InterPro" id="IPR036259">
    <property type="entry name" value="MFS_trans_sf"/>
</dbReference>
<sequence>MFNFATTLLEVPTVRLFEHAICVRHFNDPGVDEAACKFGNIQDKLSSIMGWKLTLDALAGILTAMFYGGLAELRGEKLVLLLSTIGYTSMQIIDVCICSIPLVLPIQTVWSSSLLLLVGGGQRIFNSMVFTLISNQLDDNIRTQYMYWLALGPHCTRFISPRIAAYFMKVGLFAPFWLGFGSLGLIIAVVVAMPAKAVNKEASDPAYVRINNVDDSNHEATEALSSGTGLHAPPIRRRLSSDSHDNYTRFGGAWGEVEGTLRRRFRRVALLLKDPVAAFVLGAVFFKKIGFASSVFAFQYVSERFGWELRDTTWLRVVSGIGAVTVTVAAPLTTAKLLKRGFPASFIDLNVVRCALGMLSASFIMTWKATSGSLVLISMFGIGLGEALEPALQGLIALATESSKAATVFTTYAFFDAAAELVAGPLTARLMAIGRTEDHPSDGLCFLVSSIVFAFLLLWTGLLRLNRDE</sequence>
<dbReference type="OrthoDB" id="194139at2759"/>
<protein>
    <submittedName>
        <fullName evidence="6">Major facilitator superfamily domain-containing protein</fullName>
    </submittedName>
</protein>
<dbReference type="AlphaFoldDB" id="A0A6A5YMY8"/>
<dbReference type="PANTHER" id="PTHR23507">
    <property type="entry name" value="ZGC:174356"/>
    <property type="match status" value="1"/>
</dbReference>
<dbReference type="EMBL" id="ML977347">
    <property type="protein sequence ID" value="KAF2108475.1"/>
    <property type="molecule type" value="Genomic_DNA"/>
</dbReference>
<feature type="transmembrane region" description="Helical" evidence="5">
    <location>
        <begin position="346"/>
        <end position="367"/>
    </location>
</feature>
<gene>
    <name evidence="6" type="ORF">BDV96DRAFT_605542</name>
</gene>
<dbReference type="GO" id="GO:0022857">
    <property type="term" value="F:transmembrane transporter activity"/>
    <property type="evidence" value="ECO:0007669"/>
    <property type="project" value="InterPro"/>
</dbReference>
<dbReference type="Pfam" id="PF07690">
    <property type="entry name" value="MFS_1"/>
    <property type="match status" value="1"/>
</dbReference>
<feature type="transmembrane region" description="Helical" evidence="5">
    <location>
        <begin position="446"/>
        <end position="465"/>
    </location>
</feature>
<feature type="transmembrane region" description="Helical" evidence="5">
    <location>
        <begin position="373"/>
        <end position="398"/>
    </location>
</feature>
<keyword evidence="3 5" id="KW-1133">Transmembrane helix</keyword>
<comment type="subcellular location">
    <subcellularLocation>
        <location evidence="1">Membrane</location>
        <topology evidence="1">Multi-pass membrane protein</topology>
    </subcellularLocation>
</comment>
<keyword evidence="7" id="KW-1185">Reference proteome</keyword>
<keyword evidence="4 5" id="KW-0472">Membrane</keyword>
<evidence type="ECO:0000256" key="1">
    <source>
        <dbReference type="ARBA" id="ARBA00004141"/>
    </source>
</evidence>
<evidence type="ECO:0000313" key="7">
    <source>
        <dbReference type="Proteomes" id="UP000799770"/>
    </source>
</evidence>
<name>A0A6A5YMY8_9PLEO</name>
<dbReference type="Gene3D" id="1.20.1250.20">
    <property type="entry name" value="MFS general substrate transporter like domains"/>
    <property type="match status" value="1"/>
</dbReference>
<feature type="transmembrane region" description="Helical" evidence="5">
    <location>
        <begin position="276"/>
        <end position="301"/>
    </location>
</feature>
<dbReference type="Proteomes" id="UP000799770">
    <property type="component" value="Unassembled WGS sequence"/>
</dbReference>
<feature type="transmembrane region" description="Helical" evidence="5">
    <location>
        <begin position="174"/>
        <end position="193"/>
    </location>
</feature>
<reference evidence="6" key="1">
    <citation type="journal article" date="2020" name="Stud. Mycol.">
        <title>101 Dothideomycetes genomes: a test case for predicting lifestyles and emergence of pathogens.</title>
        <authorList>
            <person name="Haridas S."/>
            <person name="Albert R."/>
            <person name="Binder M."/>
            <person name="Bloem J."/>
            <person name="Labutti K."/>
            <person name="Salamov A."/>
            <person name="Andreopoulos B."/>
            <person name="Baker S."/>
            <person name="Barry K."/>
            <person name="Bills G."/>
            <person name="Bluhm B."/>
            <person name="Cannon C."/>
            <person name="Castanera R."/>
            <person name="Culley D."/>
            <person name="Daum C."/>
            <person name="Ezra D."/>
            <person name="Gonzalez J."/>
            <person name="Henrissat B."/>
            <person name="Kuo A."/>
            <person name="Liang C."/>
            <person name="Lipzen A."/>
            <person name="Lutzoni F."/>
            <person name="Magnuson J."/>
            <person name="Mondo S."/>
            <person name="Nolan M."/>
            <person name="Ohm R."/>
            <person name="Pangilinan J."/>
            <person name="Park H.-J."/>
            <person name="Ramirez L."/>
            <person name="Alfaro M."/>
            <person name="Sun H."/>
            <person name="Tritt A."/>
            <person name="Yoshinaga Y."/>
            <person name="Zwiers L.-H."/>
            <person name="Turgeon B."/>
            <person name="Goodwin S."/>
            <person name="Spatafora J."/>
            <person name="Crous P."/>
            <person name="Grigoriev I."/>
        </authorList>
    </citation>
    <scope>NUCLEOTIDE SEQUENCE</scope>
    <source>
        <strain evidence="6">CBS 627.86</strain>
    </source>
</reference>
<proteinExistence type="predicted"/>
<evidence type="ECO:0000256" key="4">
    <source>
        <dbReference type="ARBA" id="ARBA00023136"/>
    </source>
</evidence>
<feature type="transmembrane region" description="Helical" evidence="5">
    <location>
        <begin position="405"/>
        <end position="426"/>
    </location>
</feature>
<dbReference type="InterPro" id="IPR011701">
    <property type="entry name" value="MFS"/>
</dbReference>
<evidence type="ECO:0000256" key="3">
    <source>
        <dbReference type="ARBA" id="ARBA00022989"/>
    </source>
</evidence>
<accession>A0A6A5YMY8</accession>
<evidence type="ECO:0000256" key="2">
    <source>
        <dbReference type="ARBA" id="ARBA00022692"/>
    </source>
</evidence>
<dbReference type="GO" id="GO:0016020">
    <property type="term" value="C:membrane"/>
    <property type="evidence" value="ECO:0007669"/>
    <property type="project" value="UniProtKB-SubCell"/>
</dbReference>
<dbReference type="PANTHER" id="PTHR23507:SF1">
    <property type="entry name" value="FI18259P1-RELATED"/>
    <property type="match status" value="1"/>
</dbReference>
<evidence type="ECO:0000313" key="6">
    <source>
        <dbReference type="EMBL" id="KAF2108475.1"/>
    </source>
</evidence>
<organism evidence="6 7">
    <name type="scientific">Lophiotrema nucula</name>
    <dbReference type="NCBI Taxonomy" id="690887"/>
    <lineage>
        <taxon>Eukaryota</taxon>
        <taxon>Fungi</taxon>
        <taxon>Dikarya</taxon>
        <taxon>Ascomycota</taxon>
        <taxon>Pezizomycotina</taxon>
        <taxon>Dothideomycetes</taxon>
        <taxon>Pleosporomycetidae</taxon>
        <taxon>Pleosporales</taxon>
        <taxon>Lophiotremataceae</taxon>
        <taxon>Lophiotrema</taxon>
    </lineage>
</organism>
<keyword evidence="2 5" id="KW-0812">Transmembrane</keyword>